<accession>A0A0R2JSG8</accession>
<dbReference type="AlphaFoldDB" id="A0A0R2JSG8"/>
<evidence type="ECO:0000256" key="2">
    <source>
        <dbReference type="ARBA" id="ARBA00005695"/>
    </source>
</evidence>
<gene>
    <name evidence="9" type="ORF">IV52_GL000159</name>
</gene>
<evidence type="ECO:0000259" key="8">
    <source>
        <dbReference type="Pfam" id="PF00496"/>
    </source>
</evidence>
<evidence type="ECO:0000313" key="10">
    <source>
        <dbReference type="Proteomes" id="UP000051565"/>
    </source>
</evidence>
<organism evidence="9 10">
    <name type="scientific">Fructilactobacillus lindneri DSM 20690 = JCM 11027</name>
    <dbReference type="NCBI Taxonomy" id="1122148"/>
    <lineage>
        <taxon>Bacteria</taxon>
        <taxon>Bacillati</taxon>
        <taxon>Bacillota</taxon>
        <taxon>Bacilli</taxon>
        <taxon>Lactobacillales</taxon>
        <taxon>Lactobacillaceae</taxon>
        <taxon>Fructilactobacillus</taxon>
    </lineage>
</organism>
<dbReference type="PIRSF" id="PIRSF002741">
    <property type="entry name" value="MppA"/>
    <property type="match status" value="1"/>
</dbReference>
<comment type="similarity">
    <text evidence="2">Belongs to the bacterial solute-binding protein 5 family.</text>
</comment>
<feature type="domain" description="Solute-binding protein family 5" evidence="8">
    <location>
        <begin position="78"/>
        <end position="469"/>
    </location>
</feature>
<dbReference type="GeneID" id="61249424"/>
<dbReference type="Gene3D" id="3.10.105.10">
    <property type="entry name" value="Dipeptide-binding Protein, Domain 3"/>
    <property type="match status" value="1"/>
</dbReference>
<dbReference type="GO" id="GO:0030288">
    <property type="term" value="C:outer membrane-bounded periplasmic space"/>
    <property type="evidence" value="ECO:0007669"/>
    <property type="project" value="UniProtKB-ARBA"/>
</dbReference>
<proteinExistence type="inferred from homology"/>
<comment type="caution">
    <text evidence="9">The sequence shown here is derived from an EMBL/GenBank/DDBJ whole genome shotgun (WGS) entry which is preliminary data.</text>
</comment>
<reference evidence="9 10" key="1">
    <citation type="journal article" date="2015" name="Genome Announc.">
        <title>Expanding the biotechnology potential of lactobacilli through comparative genomics of 213 strains and associated genera.</title>
        <authorList>
            <person name="Sun Z."/>
            <person name="Harris H.M."/>
            <person name="McCann A."/>
            <person name="Guo C."/>
            <person name="Argimon S."/>
            <person name="Zhang W."/>
            <person name="Yang X."/>
            <person name="Jeffery I.B."/>
            <person name="Cooney J.C."/>
            <person name="Kagawa T.F."/>
            <person name="Liu W."/>
            <person name="Song Y."/>
            <person name="Salvetti E."/>
            <person name="Wrobel A."/>
            <person name="Rasinkangas P."/>
            <person name="Parkhill J."/>
            <person name="Rea M.C."/>
            <person name="O'Sullivan O."/>
            <person name="Ritari J."/>
            <person name="Douillard F.P."/>
            <person name="Paul Ross R."/>
            <person name="Yang R."/>
            <person name="Briner A.E."/>
            <person name="Felis G.E."/>
            <person name="de Vos W.M."/>
            <person name="Barrangou R."/>
            <person name="Klaenhammer T.R."/>
            <person name="Caufield P.W."/>
            <person name="Cui Y."/>
            <person name="Zhang H."/>
            <person name="O'Toole P.W."/>
        </authorList>
    </citation>
    <scope>NUCLEOTIDE SEQUENCE [LARGE SCALE GENOMIC DNA]</scope>
    <source>
        <strain evidence="9 10">DSM 20690</strain>
    </source>
</reference>
<dbReference type="SUPFAM" id="SSF53850">
    <property type="entry name" value="Periplasmic binding protein-like II"/>
    <property type="match status" value="1"/>
</dbReference>
<keyword evidence="5" id="KW-0571">Peptide transport</keyword>
<keyword evidence="10" id="KW-1185">Reference proteome</keyword>
<dbReference type="PROSITE" id="PS51257">
    <property type="entry name" value="PROKAR_LIPOPROTEIN"/>
    <property type="match status" value="1"/>
</dbReference>
<dbReference type="GO" id="GO:1904680">
    <property type="term" value="F:peptide transmembrane transporter activity"/>
    <property type="evidence" value="ECO:0007669"/>
    <property type="project" value="TreeGrafter"/>
</dbReference>
<dbReference type="STRING" id="53444.AYR59_00835"/>
<dbReference type="EMBL" id="JQBT01000012">
    <property type="protein sequence ID" value="KRN80041.1"/>
    <property type="molecule type" value="Genomic_DNA"/>
</dbReference>
<dbReference type="PATRIC" id="fig|1122148.6.peg.168"/>
<dbReference type="InterPro" id="IPR030678">
    <property type="entry name" value="Peptide/Ni-bd"/>
</dbReference>
<dbReference type="FunFam" id="3.10.105.10:FF:000001">
    <property type="entry name" value="Oligopeptide ABC transporter, oligopeptide-binding protein"/>
    <property type="match status" value="1"/>
</dbReference>
<dbReference type="PANTHER" id="PTHR30290:SF10">
    <property type="entry name" value="PERIPLASMIC OLIGOPEPTIDE-BINDING PROTEIN-RELATED"/>
    <property type="match status" value="1"/>
</dbReference>
<dbReference type="FunFam" id="3.90.76.10:FF:000001">
    <property type="entry name" value="Oligopeptide ABC transporter substrate-binding protein"/>
    <property type="match status" value="1"/>
</dbReference>
<dbReference type="CDD" id="cd08504">
    <property type="entry name" value="PBP2_OppA"/>
    <property type="match status" value="1"/>
</dbReference>
<dbReference type="Gene3D" id="3.90.76.10">
    <property type="entry name" value="Dipeptide-binding Protein, Domain 1"/>
    <property type="match status" value="1"/>
</dbReference>
<feature type="chain" id="PRO_5038871993" evidence="7">
    <location>
        <begin position="24"/>
        <end position="548"/>
    </location>
</feature>
<dbReference type="InterPro" id="IPR039424">
    <property type="entry name" value="SBP_5"/>
</dbReference>
<dbReference type="Proteomes" id="UP000051565">
    <property type="component" value="Unassembled WGS sequence"/>
</dbReference>
<evidence type="ECO:0000256" key="1">
    <source>
        <dbReference type="ARBA" id="ARBA00004196"/>
    </source>
</evidence>
<evidence type="ECO:0000313" key="9">
    <source>
        <dbReference type="EMBL" id="KRN80041.1"/>
    </source>
</evidence>
<dbReference type="OrthoDB" id="403896at2"/>
<dbReference type="GO" id="GO:0015833">
    <property type="term" value="P:peptide transport"/>
    <property type="evidence" value="ECO:0007669"/>
    <property type="project" value="UniProtKB-KW"/>
</dbReference>
<dbReference type="GO" id="GO:0043190">
    <property type="term" value="C:ATP-binding cassette (ABC) transporter complex"/>
    <property type="evidence" value="ECO:0007669"/>
    <property type="project" value="InterPro"/>
</dbReference>
<evidence type="ECO:0000256" key="6">
    <source>
        <dbReference type="SAM" id="MobiDB-lite"/>
    </source>
</evidence>
<protein>
    <submittedName>
        <fullName evidence="9">Oligopeptide ABC transporter, substrate-binding lipoprotein</fullName>
    </submittedName>
</protein>
<evidence type="ECO:0000256" key="5">
    <source>
        <dbReference type="ARBA" id="ARBA00022856"/>
    </source>
</evidence>
<evidence type="ECO:0000256" key="4">
    <source>
        <dbReference type="ARBA" id="ARBA00022729"/>
    </source>
</evidence>
<comment type="subcellular location">
    <subcellularLocation>
        <location evidence="1">Cell envelope</location>
    </subcellularLocation>
</comment>
<dbReference type="InterPro" id="IPR000914">
    <property type="entry name" value="SBP_5_dom"/>
</dbReference>
<feature type="signal peptide" evidence="7">
    <location>
        <begin position="1"/>
        <end position="23"/>
    </location>
</feature>
<evidence type="ECO:0000256" key="7">
    <source>
        <dbReference type="SAM" id="SignalP"/>
    </source>
</evidence>
<keyword evidence="9" id="KW-0449">Lipoprotein</keyword>
<sequence>MKSFHHRKLFSLAILGVAALSLAGCSQKKYNSASAKKTVSVSSNASISTMDSSLNTTLVGAQELSNTMEGLYRYSGNKLEPGVAKSIAKPTDGGKKYTIDLKKTKWSNGDPVTANDFVYAWQRMVDPKTASQYSYIYSGVKNADDIVAGKKKPDTLGIKALNKYKLQVTLEHPIPYFDTLVSGAQFYPLNKKAVTASGSNYGITSKGMVFNGPYKLENWKAGDTEWHDTKNNSYWNAKNVKTDQLKWYVITDPNTGLNLYDTNMLDRLNNLGGDAAHQLSNNKDFSTTPQNSTYYLETNEKKFPFMKNKKLRQAMALSINRDELSNIILGKTGIPAHSVVPQDMSKNPKTGVDFTDEPSAKADRKYTNYDPAKATKLWQEGLKETGQKNVDFTFTADDTDTTKKMSEYIQDTMQKNLPGLKITLSNVPFKTRVQRQSTKNFDMIGAAWIADYPDPTNFLDLFTKGNPNNDGSWENAQYDKYVKNSETKDVNNPEKRWNDMLAAQSIITKEQGAIPVFQNTNAALTKQNVKGFEQTPTGLYNMADVYKK</sequence>
<dbReference type="Pfam" id="PF00496">
    <property type="entry name" value="SBP_bac_5"/>
    <property type="match status" value="1"/>
</dbReference>
<keyword evidence="4 7" id="KW-0732">Signal</keyword>
<dbReference type="PANTHER" id="PTHR30290">
    <property type="entry name" value="PERIPLASMIC BINDING COMPONENT OF ABC TRANSPORTER"/>
    <property type="match status" value="1"/>
</dbReference>
<name>A0A0R2JSG8_9LACO</name>
<feature type="region of interest" description="Disordered" evidence="6">
    <location>
        <begin position="339"/>
        <end position="359"/>
    </location>
</feature>
<dbReference type="RefSeq" id="WP_054646638.1">
    <property type="nucleotide sequence ID" value="NZ_FUXS01000004.1"/>
</dbReference>
<keyword evidence="3" id="KW-0813">Transport</keyword>
<dbReference type="Gene3D" id="3.40.190.10">
    <property type="entry name" value="Periplasmic binding protein-like II"/>
    <property type="match status" value="1"/>
</dbReference>
<keyword evidence="5" id="KW-0653">Protein transport</keyword>
<evidence type="ECO:0000256" key="3">
    <source>
        <dbReference type="ARBA" id="ARBA00022448"/>
    </source>
</evidence>